<gene>
    <name evidence="1" type="ORF">CP976_00375</name>
</gene>
<proteinExistence type="predicted"/>
<dbReference type="EMBL" id="CP023694">
    <property type="protein sequence ID" value="QEV22807.1"/>
    <property type="molecule type" value="Genomic_DNA"/>
</dbReference>
<accession>A0A5J6I0X7</accession>
<evidence type="ECO:0000313" key="2">
    <source>
        <dbReference type="Proteomes" id="UP000326598"/>
    </source>
</evidence>
<dbReference type="Proteomes" id="UP000326598">
    <property type="component" value="Chromosome"/>
</dbReference>
<sequence length="59" mass="6143">MEALCAAGWGSSASRALLSVDAGRVVLRSRRGTDMLPAFPEIDTRAVPLPDATALDGVM</sequence>
<organism evidence="1 2">
    <name type="scientific">Streptomyces coeruleorubidus</name>
    <dbReference type="NCBI Taxonomy" id="116188"/>
    <lineage>
        <taxon>Bacteria</taxon>
        <taxon>Bacillati</taxon>
        <taxon>Actinomycetota</taxon>
        <taxon>Actinomycetes</taxon>
        <taxon>Kitasatosporales</taxon>
        <taxon>Streptomycetaceae</taxon>
        <taxon>Streptomyces</taxon>
    </lineage>
</organism>
<dbReference type="KEGG" id="scoe:CP976_00375"/>
<name>A0A5J6I0X7_STRC4</name>
<protein>
    <submittedName>
        <fullName evidence="1">Uncharacterized protein</fullName>
    </submittedName>
</protein>
<reference evidence="1 2" key="1">
    <citation type="submission" date="2017-09" db="EMBL/GenBank/DDBJ databases">
        <authorList>
            <person name="Lee N."/>
            <person name="Cho B.-K."/>
        </authorList>
    </citation>
    <scope>NUCLEOTIDE SEQUENCE [LARGE SCALE GENOMIC DNA]</scope>
    <source>
        <strain evidence="1 2">ATCC 13740</strain>
    </source>
</reference>
<evidence type="ECO:0000313" key="1">
    <source>
        <dbReference type="EMBL" id="QEV22807.1"/>
    </source>
</evidence>
<dbReference type="AlphaFoldDB" id="A0A5J6I0X7"/>